<keyword evidence="1" id="KW-0378">Hydrolase</keyword>
<evidence type="ECO:0000313" key="2">
    <source>
        <dbReference type="Proteomes" id="UP000198657"/>
    </source>
</evidence>
<dbReference type="EMBL" id="FODN01000001">
    <property type="protein sequence ID" value="SEN78749.1"/>
    <property type="molecule type" value="Genomic_DNA"/>
</dbReference>
<evidence type="ECO:0000313" key="1">
    <source>
        <dbReference type="EMBL" id="SEN78749.1"/>
    </source>
</evidence>
<reference evidence="2" key="1">
    <citation type="submission" date="2016-10" db="EMBL/GenBank/DDBJ databases">
        <authorList>
            <person name="Varghese N."/>
            <person name="Submissions S."/>
        </authorList>
    </citation>
    <scope>NUCLEOTIDE SEQUENCE [LARGE SCALE GENOMIC DNA]</scope>
    <source>
        <strain evidence="2">CGMCC 1.8704</strain>
    </source>
</reference>
<sequence>MKVNLNKVNPLRIKVHILLLFISTISFGQTHIFGIVKGHGEIISQANIVLKTDNNSQIIAYTTSNEKGYYEITTNKKGKFVLVVSALNYQPISIPTEQIEVAEKIEKNIALIYKPIELKQVIIVSERPITVKKDTVTFLAKSFLQGNEQVVEDLLKKIPGLNVTSDGTIKVGNEEVEKVMIDGDDFFEKGYKLLTKNMPASPIEKVELYQHYSNNKHLKGIENSEKIALNLKLKDDAKRIWFGNMQLGYGLITENRYEVRGNLMNFGKKNKHYILANLNNIGFDATGDINYLIRPFRFNEPASIGDNQTANTILGLQSETANLRQKKINFNNAELLSLNSIYTISPKTKLKMLGFFNSDVNDFFKNSFQSFTVGNVNFKNTEDIVGRKVKITGFGKIDLTHDISKTKTLEYTGKFNRTDEKNRSDLNFNGNNINEKLQSNNQLFDQKLVLTSKLKKNKVVLISGRYINEKTPQSYAVNQFIYQDLFNQNTNNIAQTSENKMQFAGFEAHLLDRKNNGELLEIQFGNQFRKDDLISHFQLKSNEIIINEPLDYQNQLSYFTNDLYLITKYRFKFNKISVLTQSDLHQLFNKAENFETLKTEKPFFINPKLGFEWEINNKNKILTSYSLNKTNATILDVYDNSIHTGFRSFSKGTSNFNQLDASSVLLNYTYGSWGDKFFANTFLLYSRNHNFFSTNTLVAQNYSESEKILIKGRGFLTVSSNMDRYFKSISSNLKLTFGGSKSNYKNIVNNSDLREIRNSSLNYGFELRSGFSGFFNYHIGSKWNYNKVKTTVTNSFKDNMSFLDLSFMMSEKFNFQIQTERYYFGNLERQYNKYYFMDLDIKYIVKENNLTFSLSGQNLFNTETFRNYAINDISVSKTEYKLQPRYMLIKMDFRF</sequence>
<keyword evidence="2" id="KW-1185">Reference proteome</keyword>
<protein>
    <submittedName>
        <fullName evidence="1">Carboxypeptidase regulatory-like domain-containing protein</fullName>
    </submittedName>
</protein>
<keyword evidence="1" id="KW-0121">Carboxypeptidase</keyword>
<keyword evidence="1" id="KW-0645">Protease</keyword>
<dbReference type="Proteomes" id="UP000198657">
    <property type="component" value="Unassembled WGS sequence"/>
</dbReference>
<dbReference type="GO" id="GO:0004180">
    <property type="term" value="F:carboxypeptidase activity"/>
    <property type="evidence" value="ECO:0007669"/>
    <property type="project" value="UniProtKB-KW"/>
</dbReference>
<dbReference type="SUPFAM" id="SSF49478">
    <property type="entry name" value="Cna protein B-type domain"/>
    <property type="match status" value="1"/>
</dbReference>
<dbReference type="AlphaFoldDB" id="A0A1H8JDD7"/>
<dbReference type="SUPFAM" id="SSF56935">
    <property type="entry name" value="Porins"/>
    <property type="match status" value="1"/>
</dbReference>
<accession>A0A1H8JDD7</accession>
<gene>
    <name evidence="1" type="ORF">SAMN04487942_0963</name>
</gene>
<organism evidence="1 2">
    <name type="scientific">Flavobacterium sinopsychrotolerans</name>
    <dbReference type="NCBI Taxonomy" id="604089"/>
    <lineage>
        <taxon>Bacteria</taxon>
        <taxon>Pseudomonadati</taxon>
        <taxon>Bacteroidota</taxon>
        <taxon>Flavobacteriia</taxon>
        <taxon>Flavobacteriales</taxon>
        <taxon>Flavobacteriaceae</taxon>
        <taxon>Flavobacterium</taxon>
    </lineage>
</organism>
<proteinExistence type="predicted"/>
<name>A0A1H8JDD7_9FLAO</name>
<dbReference type="STRING" id="604089.SAMN04487942_0963"/>